<comment type="caution">
    <text evidence="2">The sequence shown here is derived from an EMBL/GenBank/DDBJ whole genome shotgun (WGS) entry which is preliminary data.</text>
</comment>
<dbReference type="Proteomes" id="UP000713880">
    <property type="component" value="Unassembled WGS sequence"/>
</dbReference>
<proteinExistence type="predicted"/>
<evidence type="ECO:0000259" key="1">
    <source>
        <dbReference type="Pfam" id="PF18164"/>
    </source>
</evidence>
<name>A0A938X4K0_9CLOT</name>
<dbReference type="Gene3D" id="3.40.630.120">
    <property type="match status" value="1"/>
</dbReference>
<evidence type="ECO:0000313" key="3">
    <source>
        <dbReference type="Proteomes" id="UP000713880"/>
    </source>
</evidence>
<reference evidence="2" key="1">
    <citation type="submission" date="2020-08" db="EMBL/GenBank/DDBJ databases">
        <authorList>
            <person name="Cejkova D."/>
            <person name="Kubasova T."/>
            <person name="Jahodarova E."/>
            <person name="Rychlik I."/>
        </authorList>
    </citation>
    <scope>NUCLEOTIDE SEQUENCE</scope>
    <source>
        <strain evidence="2">An420c</strain>
    </source>
</reference>
<evidence type="ECO:0000313" key="2">
    <source>
        <dbReference type="EMBL" id="MBM6827766.1"/>
    </source>
</evidence>
<dbReference type="AlphaFoldDB" id="A0A938X4K0"/>
<keyword evidence="3" id="KW-1185">Reference proteome</keyword>
<feature type="domain" description="GNAT-like C-terminal" evidence="1">
    <location>
        <begin position="179"/>
        <end position="329"/>
    </location>
</feature>
<dbReference type="EMBL" id="JACJLV010000059">
    <property type="protein sequence ID" value="MBM6827766.1"/>
    <property type="molecule type" value="Genomic_DNA"/>
</dbReference>
<dbReference type="InterPro" id="IPR041644">
    <property type="entry name" value="GNAT_C"/>
</dbReference>
<sequence>MYKAKELADYLSFDSVPSSWEHCLEDAWNLYSPDWLERMNFKEIMEFYDLEEPLQARILAELHLLNSDERLNFLCWLWHYILFYASSEDCGDIWTWDSHSKAFSSHGSPMIAVIVLLSGSRLHRNNMEKFHFEPEQVSMQKYGIRYYCGWDMKKHGTDGMRFRQMIFASGLITGLMTWHGRLQFEWIPEGFALLDPFFSDRPPAVFIHIPEDGPLDEPSVSAALKSALAHIPGYYDFPAGHPPVFFTQSWLLSPQLKEFLPADSRILRFQKYFEILDTQPCPGDFLYFIFDLTHTPECLDNLPGQTLLQREIKKRMIAGASLDRGLGVLKEV</sequence>
<organism evidence="2 3">
    <name type="scientific">Mordavella massiliensis</name>
    <dbReference type="NCBI Taxonomy" id="1871024"/>
    <lineage>
        <taxon>Bacteria</taxon>
        <taxon>Bacillati</taxon>
        <taxon>Bacillota</taxon>
        <taxon>Clostridia</taxon>
        <taxon>Eubacteriales</taxon>
        <taxon>Clostridiaceae</taxon>
        <taxon>Mordavella</taxon>
    </lineage>
</organism>
<dbReference type="RefSeq" id="WP_204909750.1">
    <property type="nucleotide sequence ID" value="NZ_JACJLV010000059.1"/>
</dbReference>
<protein>
    <recommendedName>
        <fullName evidence="1">GNAT-like C-terminal domain-containing protein</fullName>
    </recommendedName>
</protein>
<reference evidence="2" key="2">
    <citation type="journal article" date="2021" name="Sci. Rep.">
        <title>The distribution of antibiotic resistance genes in chicken gut microbiota commensals.</title>
        <authorList>
            <person name="Juricova H."/>
            <person name="Matiasovicova J."/>
            <person name="Kubasova T."/>
            <person name="Cejkova D."/>
            <person name="Rychlik I."/>
        </authorList>
    </citation>
    <scope>NUCLEOTIDE SEQUENCE</scope>
    <source>
        <strain evidence="2">An420c</strain>
    </source>
</reference>
<gene>
    <name evidence="2" type="ORF">H6A13_11795</name>
</gene>
<accession>A0A938X4K0</accession>
<dbReference type="Pfam" id="PF18164">
    <property type="entry name" value="GNAT_C"/>
    <property type="match status" value="1"/>
</dbReference>